<keyword evidence="1" id="KW-0812">Transmembrane</keyword>
<keyword evidence="1" id="KW-1133">Transmembrane helix</keyword>
<keyword evidence="3" id="KW-1185">Reference proteome</keyword>
<evidence type="ECO:0000313" key="3">
    <source>
        <dbReference type="Proteomes" id="UP000260665"/>
    </source>
</evidence>
<evidence type="ECO:0000313" key="2">
    <source>
        <dbReference type="EMBL" id="RFO96199.1"/>
    </source>
</evidence>
<reference evidence="2 3" key="1">
    <citation type="submission" date="2018-05" db="EMBL/GenBank/DDBJ databases">
        <title>Rhodoferax soyangensis sp.nov., isolated from an oligotrophic freshwater lake.</title>
        <authorList>
            <person name="Park M."/>
        </authorList>
    </citation>
    <scope>NUCLEOTIDE SEQUENCE [LARGE SCALE GENOMIC DNA]</scope>
    <source>
        <strain evidence="2 3">IMCC26218</strain>
    </source>
</reference>
<dbReference type="Proteomes" id="UP000260665">
    <property type="component" value="Unassembled WGS sequence"/>
</dbReference>
<name>A0A3E1RA07_9BURK</name>
<feature type="transmembrane region" description="Helical" evidence="1">
    <location>
        <begin position="15"/>
        <end position="35"/>
    </location>
</feature>
<feature type="transmembrane region" description="Helical" evidence="1">
    <location>
        <begin position="47"/>
        <end position="68"/>
    </location>
</feature>
<sequence length="83" mass="9454">MQRWAVTRAHGQRRFVLIHGVCLWGLITGISWSLLMWLRGSMPNPAIQVPVAIVLFALGGIPWGLLVWRYSEKAFRSHEQQAS</sequence>
<proteinExistence type="predicted"/>
<dbReference type="AlphaFoldDB" id="A0A3E1RA07"/>
<evidence type="ECO:0008006" key="4">
    <source>
        <dbReference type="Google" id="ProtNLM"/>
    </source>
</evidence>
<organism evidence="2 3">
    <name type="scientific">Rhodoferax lacus</name>
    <dbReference type="NCBI Taxonomy" id="2184758"/>
    <lineage>
        <taxon>Bacteria</taxon>
        <taxon>Pseudomonadati</taxon>
        <taxon>Pseudomonadota</taxon>
        <taxon>Betaproteobacteria</taxon>
        <taxon>Burkholderiales</taxon>
        <taxon>Comamonadaceae</taxon>
        <taxon>Rhodoferax</taxon>
    </lineage>
</organism>
<gene>
    <name evidence="2" type="ORF">DIC66_14470</name>
</gene>
<comment type="caution">
    <text evidence="2">The sequence shown here is derived from an EMBL/GenBank/DDBJ whole genome shotgun (WGS) entry which is preliminary data.</text>
</comment>
<protein>
    <recommendedName>
        <fullName evidence="4">DUF2842 domain-containing protein</fullName>
    </recommendedName>
</protein>
<evidence type="ECO:0000256" key="1">
    <source>
        <dbReference type="SAM" id="Phobius"/>
    </source>
</evidence>
<keyword evidence="1" id="KW-0472">Membrane</keyword>
<dbReference type="EMBL" id="QFZK01000009">
    <property type="protein sequence ID" value="RFO96199.1"/>
    <property type="molecule type" value="Genomic_DNA"/>
</dbReference>
<accession>A0A3E1RA07</accession>